<dbReference type="Pfam" id="PF00276">
    <property type="entry name" value="Ribosomal_L23"/>
    <property type="match status" value="1"/>
</dbReference>
<comment type="function">
    <text evidence="8">Binds to 23S rRNA.</text>
</comment>
<sequence length="92" mass="10642">MLGLIKYPVISDKTTRLIQGNKYTFMVDKRANKFTIKKIVEYVFDVNVINVNTLRSPRKKRTVGRFSGYRPQYKKAIVTLKAGDSINLFPDI</sequence>
<proteinExistence type="inferred from homology"/>
<dbReference type="PANTHER" id="PTHR11620">
    <property type="entry name" value="60S RIBOSOMAL PROTEIN L23A"/>
    <property type="match status" value="1"/>
</dbReference>
<keyword evidence="10" id="KW-0934">Plastid</keyword>
<keyword evidence="10" id="KW-0150">Chloroplast</keyword>
<dbReference type="EMBL" id="MK518353">
    <property type="protein sequence ID" value="QDR24730.1"/>
    <property type="molecule type" value="Genomic_DNA"/>
</dbReference>
<evidence type="ECO:0000256" key="5">
    <source>
        <dbReference type="ARBA" id="ARBA00022980"/>
    </source>
</evidence>
<dbReference type="InterPro" id="IPR012677">
    <property type="entry name" value="Nucleotide-bd_a/b_plait_sf"/>
</dbReference>
<dbReference type="NCBIfam" id="NF004363">
    <property type="entry name" value="PRK05738.2-4"/>
    <property type="match status" value="1"/>
</dbReference>
<evidence type="ECO:0000256" key="9">
    <source>
        <dbReference type="RuleBase" id="RU003934"/>
    </source>
</evidence>
<dbReference type="GO" id="GO:0005840">
    <property type="term" value="C:ribosome"/>
    <property type="evidence" value="ECO:0007669"/>
    <property type="project" value="UniProtKB-KW"/>
</dbReference>
<dbReference type="GO" id="GO:0009507">
    <property type="term" value="C:chloroplast"/>
    <property type="evidence" value="ECO:0007669"/>
    <property type="project" value="UniProtKB-SubCell"/>
</dbReference>
<dbReference type="AlphaFoldDB" id="A0A516ZAL2"/>
<dbReference type="InterPro" id="IPR001014">
    <property type="entry name" value="Ribosomal_uL23_CS"/>
</dbReference>
<dbReference type="InterPro" id="IPR013025">
    <property type="entry name" value="Ribosomal_uL23-like"/>
</dbReference>
<gene>
    <name evidence="8 10" type="primary">rpl23</name>
</gene>
<dbReference type="GO" id="GO:0006412">
    <property type="term" value="P:translation"/>
    <property type="evidence" value="ECO:0007669"/>
    <property type="project" value="UniProtKB-UniRule"/>
</dbReference>
<dbReference type="HAMAP" id="MF_01369_B">
    <property type="entry name" value="Ribosomal_uL23_B"/>
    <property type="match status" value="1"/>
</dbReference>
<dbReference type="SUPFAM" id="SSF54189">
    <property type="entry name" value="Ribosomal proteins S24e, L23 and L15e"/>
    <property type="match status" value="1"/>
</dbReference>
<dbReference type="InterPro" id="IPR012678">
    <property type="entry name" value="Ribosomal_uL23/eL15/eS24_sf"/>
</dbReference>
<evidence type="ECO:0000256" key="1">
    <source>
        <dbReference type="ARBA" id="ARBA00006700"/>
    </source>
</evidence>
<keyword evidence="3 8" id="KW-0699">rRNA-binding</keyword>
<comment type="subunit">
    <text evidence="2 8">Part of the 50S ribosomal subunit.</text>
</comment>
<dbReference type="GO" id="GO:0019843">
    <property type="term" value="F:rRNA binding"/>
    <property type="evidence" value="ECO:0007669"/>
    <property type="project" value="UniProtKB-UniRule"/>
</dbReference>
<name>A0A516ZAL2_9STRA</name>
<keyword evidence="5 8" id="KW-0689">Ribosomal protein</keyword>
<evidence type="ECO:0000256" key="8">
    <source>
        <dbReference type="HAMAP-Rule" id="MF_01369"/>
    </source>
</evidence>
<reference evidence="10" key="1">
    <citation type="journal article" date="2019" name="J. Phycol.">
        <title>Dictyochophyceae plastid genomes reveal unusual variability of their organization.</title>
        <authorList>
            <person name="Han K.Y."/>
            <person name="Maciszewski K."/>
            <person name="Graf L."/>
            <person name="Yang J.H."/>
            <person name="Andersen R.A."/>
            <person name="Karnkowska A."/>
            <person name="Yoon H.S."/>
        </authorList>
    </citation>
    <scope>NUCLEOTIDE SEQUENCE</scope>
</reference>
<evidence type="ECO:0000256" key="2">
    <source>
        <dbReference type="ARBA" id="ARBA00011838"/>
    </source>
</evidence>
<evidence type="ECO:0000256" key="3">
    <source>
        <dbReference type="ARBA" id="ARBA00022730"/>
    </source>
</evidence>
<comment type="similarity">
    <text evidence="1 8 9">Belongs to the universal ribosomal protein uL23 family.</text>
</comment>
<dbReference type="PROSITE" id="PS00050">
    <property type="entry name" value="RIBOSOMAL_L23"/>
    <property type="match status" value="1"/>
</dbReference>
<evidence type="ECO:0000313" key="10">
    <source>
        <dbReference type="EMBL" id="QDR24730.1"/>
    </source>
</evidence>
<geneLocation type="chloroplast" evidence="10"/>
<dbReference type="GO" id="GO:1990904">
    <property type="term" value="C:ribonucleoprotein complex"/>
    <property type="evidence" value="ECO:0007669"/>
    <property type="project" value="UniProtKB-KW"/>
</dbReference>
<dbReference type="RefSeq" id="YP_009684644.1">
    <property type="nucleotide sequence ID" value="NC_044408.1"/>
</dbReference>
<dbReference type="GeneID" id="41657647"/>
<keyword evidence="6 8" id="KW-0687">Ribonucleoprotein</keyword>
<keyword evidence="4 8" id="KW-0694">RNA-binding</keyword>
<evidence type="ECO:0000256" key="7">
    <source>
        <dbReference type="ARBA" id="ARBA00035287"/>
    </source>
</evidence>
<dbReference type="FunFam" id="3.30.70.330:FF:000001">
    <property type="entry name" value="50S ribosomal protein L23"/>
    <property type="match status" value="1"/>
</dbReference>
<dbReference type="Gene3D" id="3.30.70.330">
    <property type="match status" value="1"/>
</dbReference>
<dbReference type="GO" id="GO:0003735">
    <property type="term" value="F:structural constituent of ribosome"/>
    <property type="evidence" value="ECO:0007669"/>
    <property type="project" value="InterPro"/>
</dbReference>
<comment type="subcellular location">
    <subcellularLocation>
        <location evidence="8">Plastid</location>
        <location evidence="8">Chloroplast</location>
    </subcellularLocation>
</comment>
<evidence type="ECO:0000256" key="4">
    <source>
        <dbReference type="ARBA" id="ARBA00022884"/>
    </source>
</evidence>
<protein>
    <recommendedName>
        <fullName evidence="7 8">Large ribosomal subunit protein uL23c</fullName>
    </recommendedName>
</protein>
<evidence type="ECO:0000256" key="6">
    <source>
        <dbReference type="ARBA" id="ARBA00023274"/>
    </source>
</evidence>
<organism evidence="10">
    <name type="scientific">Pseudopedinella elastica</name>
    <dbReference type="NCBI Taxonomy" id="35684"/>
    <lineage>
        <taxon>Eukaryota</taxon>
        <taxon>Sar</taxon>
        <taxon>Stramenopiles</taxon>
        <taxon>Ochrophyta</taxon>
        <taxon>Dictyochophyceae</taxon>
        <taxon>Pedinellales</taxon>
        <taxon>Pseudopedinella</taxon>
    </lineage>
</organism>
<accession>A0A516ZAL2</accession>